<dbReference type="PANTHER" id="PTHR23403">
    <property type="entry name" value="TREHALASE"/>
    <property type="match status" value="1"/>
</dbReference>
<comment type="similarity">
    <text evidence="1 4">Belongs to the glycosyl hydrolase 37 family.</text>
</comment>
<feature type="region of interest" description="Disordered" evidence="5">
    <location>
        <begin position="790"/>
        <end position="812"/>
    </location>
</feature>
<dbReference type="PROSITE" id="PS00928">
    <property type="entry name" value="TREHALASE_2"/>
    <property type="match status" value="1"/>
</dbReference>
<dbReference type="InterPro" id="IPR012341">
    <property type="entry name" value="6hp_glycosidase-like_sf"/>
</dbReference>
<evidence type="ECO:0000256" key="2">
    <source>
        <dbReference type="ARBA" id="ARBA00022801"/>
    </source>
</evidence>
<dbReference type="InterPro" id="IPR001661">
    <property type="entry name" value="Glyco_hydro_37"/>
</dbReference>
<dbReference type="GO" id="GO:0004555">
    <property type="term" value="F:alpha,alpha-trehalase activity"/>
    <property type="evidence" value="ECO:0007669"/>
    <property type="project" value="UniProtKB-EC"/>
</dbReference>
<accession>A0A9P5T6S5</accession>
<protein>
    <recommendedName>
        <fullName evidence="4">Trehalase</fullName>
        <ecNumber evidence="4">3.2.1.28</ecNumber>
    </recommendedName>
    <alternativeName>
        <fullName evidence="4">Alpha-trehalose glucohydrolase</fullName>
    </alternativeName>
</protein>
<dbReference type="SUPFAM" id="SSF48208">
    <property type="entry name" value="Six-hairpin glycosidases"/>
    <property type="match status" value="2"/>
</dbReference>
<dbReference type="PRINTS" id="PR00744">
    <property type="entry name" value="GLHYDRLASE37"/>
</dbReference>
<dbReference type="Proteomes" id="UP000759537">
    <property type="component" value="Unassembled WGS sequence"/>
</dbReference>
<dbReference type="Gene3D" id="1.50.10.10">
    <property type="match status" value="1"/>
</dbReference>
<dbReference type="AlphaFoldDB" id="A0A9P5T6S5"/>
<dbReference type="InterPro" id="IPR018232">
    <property type="entry name" value="Glyco_hydro_37_CS"/>
</dbReference>
<proteinExistence type="inferred from homology"/>
<dbReference type="OrthoDB" id="3542292at2759"/>
<name>A0A9P5T6S5_9AGAM</name>
<reference evidence="6" key="1">
    <citation type="submission" date="2019-10" db="EMBL/GenBank/DDBJ databases">
        <authorList>
            <consortium name="DOE Joint Genome Institute"/>
            <person name="Kuo A."/>
            <person name="Miyauchi S."/>
            <person name="Kiss E."/>
            <person name="Drula E."/>
            <person name="Kohler A."/>
            <person name="Sanchez-Garcia M."/>
            <person name="Andreopoulos B."/>
            <person name="Barry K.W."/>
            <person name="Bonito G."/>
            <person name="Buee M."/>
            <person name="Carver A."/>
            <person name="Chen C."/>
            <person name="Cichocki N."/>
            <person name="Clum A."/>
            <person name="Culley D."/>
            <person name="Crous P.W."/>
            <person name="Fauchery L."/>
            <person name="Girlanda M."/>
            <person name="Hayes R."/>
            <person name="Keri Z."/>
            <person name="LaButti K."/>
            <person name="Lipzen A."/>
            <person name="Lombard V."/>
            <person name="Magnuson J."/>
            <person name="Maillard F."/>
            <person name="Morin E."/>
            <person name="Murat C."/>
            <person name="Nolan M."/>
            <person name="Ohm R."/>
            <person name="Pangilinan J."/>
            <person name="Pereira M."/>
            <person name="Perotto S."/>
            <person name="Peter M."/>
            <person name="Riley R."/>
            <person name="Sitrit Y."/>
            <person name="Stielow B."/>
            <person name="Szollosi G."/>
            <person name="Zifcakova L."/>
            <person name="Stursova M."/>
            <person name="Spatafora J.W."/>
            <person name="Tedersoo L."/>
            <person name="Vaario L.-M."/>
            <person name="Yamada A."/>
            <person name="Yan M."/>
            <person name="Wang P."/>
            <person name="Xu J."/>
            <person name="Bruns T."/>
            <person name="Baldrian P."/>
            <person name="Vilgalys R."/>
            <person name="Henrissat B."/>
            <person name="Grigoriev I.V."/>
            <person name="Hibbett D."/>
            <person name="Nagy L.G."/>
            <person name="Martin F.M."/>
        </authorList>
    </citation>
    <scope>NUCLEOTIDE SEQUENCE</scope>
    <source>
        <strain evidence="6">Prilba</strain>
    </source>
</reference>
<evidence type="ECO:0000313" key="7">
    <source>
        <dbReference type="Proteomes" id="UP000759537"/>
    </source>
</evidence>
<feature type="compositionally biased region" description="Low complexity" evidence="5">
    <location>
        <begin position="790"/>
        <end position="802"/>
    </location>
</feature>
<dbReference type="GO" id="GO:0005993">
    <property type="term" value="P:trehalose catabolic process"/>
    <property type="evidence" value="ECO:0007669"/>
    <property type="project" value="TreeGrafter"/>
</dbReference>
<reference evidence="6" key="2">
    <citation type="journal article" date="2020" name="Nat. Commun.">
        <title>Large-scale genome sequencing of mycorrhizal fungi provides insights into the early evolution of symbiotic traits.</title>
        <authorList>
            <person name="Miyauchi S."/>
            <person name="Kiss E."/>
            <person name="Kuo A."/>
            <person name="Drula E."/>
            <person name="Kohler A."/>
            <person name="Sanchez-Garcia M."/>
            <person name="Morin E."/>
            <person name="Andreopoulos B."/>
            <person name="Barry K.W."/>
            <person name="Bonito G."/>
            <person name="Buee M."/>
            <person name="Carver A."/>
            <person name="Chen C."/>
            <person name="Cichocki N."/>
            <person name="Clum A."/>
            <person name="Culley D."/>
            <person name="Crous P.W."/>
            <person name="Fauchery L."/>
            <person name="Girlanda M."/>
            <person name="Hayes R.D."/>
            <person name="Keri Z."/>
            <person name="LaButti K."/>
            <person name="Lipzen A."/>
            <person name="Lombard V."/>
            <person name="Magnuson J."/>
            <person name="Maillard F."/>
            <person name="Murat C."/>
            <person name="Nolan M."/>
            <person name="Ohm R.A."/>
            <person name="Pangilinan J."/>
            <person name="Pereira M.F."/>
            <person name="Perotto S."/>
            <person name="Peter M."/>
            <person name="Pfister S."/>
            <person name="Riley R."/>
            <person name="Sitrit Y."/>
            <person name="Stielow J.B."/>
            <person name="Szollosi G."/>
            <person name="Zifcakova L."/>
            <person name="Stursova M."/>
            <person name="Spatafora J.W."/>
            <person name="Tedersoo L."/>
            <person name="Vaario L.M."/>
            <person name="Yamada A."/>
            <person name="Yan M."/>
            <person name="Wang P."/>
            <person name="Xu J."/>
            <person name="Bruns T."/>
            <person name="Baldrian P."/>
            <person name="Vilgalys R."/>
            <person name="Dunand C."/>
            <person name="Henrissat B."/>
            <person name="Grigoriev I.V."/>
            <person name="Hibbett D."/>
            <person name="Nagy L.G."/>
            <person name="Martin F.M."/>
        </authorList>
    </citation>
    <scope>NUCLEOTIDE SEQUENCE</scope>
    <source>
        <strain evidence="6">Prilba</strain>
    </source>
</reference>
<evidence type="ECO:0000256" key="3">
    <source>
        <dbReference type="ARBA" id="ARBA00023295"/>
    </source>
</evidence>
<evidence type="ECO:0000256" key="1">
    <source>
        <dbReference type="ARBA" id="ARBA00005615"/>
    </source>
</evidence>
<keyword evidence="3 4" id="KW-0326">Glycosidase</keyword>
<dbReference type="PANTHER" id="PTHR23403:SF1">
    <property type="entry name" value="TREHALASE"/>
    <property type="match status" value="1"/>
</dbReference>
<organism evidence="6 7">
    <name type="scientific">Russula ochroleuca</name>
    <dbReference type="NCBI Taxonomy" id="152965"/>
    <lineage>
        <taxon>Eukaryota</taxon>
        <taxon>Fungi</taxon>
        <taxon>Dikarya</taxon>
        <taxon>Basidiomycota</taxon>
        <taxon>Agaricomycotina</taxon>
        <taxon>Agaricomycetes</taxon>
        <taxon>Russulales</taxon>
        <taxon>Russulaceae</taxon>
        <taxon>Russula</taxon>
    </lineage>
</organism>
<keyword evidence="7" id="KW-1185">Reference proteome</keyword>
<dbReference type="InterPro" id="IPR008928">
    <property type="entry name" value="6-hairpin_glycosidase_sf"/>
</dbReference>
<gene>
    <name evidence="6" type="ORF">DFH94DRAFT_752476</name>
</gene>
<dbReference type="EMBL" id="WHVB01000012">
    <property type="protein sequence ID" value="KAF8477950.1"/>
    <property type="molecule type" value="Genomic_DNA"/>
</dbReference>
<evidence type="ECO:0000256" key="5">
    <source>
        <dbReference type="SAM" id="MobiDB-lite"/>
    </source>
</evidence>
<comment type="catalytic activity">
    <reaction evidence="4">
        <text>alpha,alpha-trehalose + H2O = alpha-D-glucose + beta-D-glucose</text>
        <dbReference type="Rhea" id="RHEA:32675"/>
        <dbReference type="ChEBI" id="CHEBI:15377"/>
        <dbReference type="ChEBI" id="CHEBI:15903"/>
        <dbReference type="ChEBI" id="CHEBI:16551"/>
        <dbReference type="ChEBI" id="CHEBI:17925"/>
        <dbReference type="EC" id="3.2.1.28"/>
    </reaction>
</comment>
<keyword evidence="2 4" id="KW-0378">Hydrolase</keyword>
<comment type="caution">
    <text evidence="6">The sequence shown here is derived from an EMBL/GenBank/DDBJ whole genome shotgun (WGS) entry which is preliminary data.</text>
</comment>
<evidence type="ECO:0000313" key="6">
    <source>
        <dbReference type="EMBL" id="KAF8477950.1"/>
    </source>
</evidence>
<sequence>MAPLSTTRRPSSSITVAHDRVLLAVVARLSNSHCGTPPVHSSHRIFTSDRVLANTMYAKWAIIAYAIKVAHANVPNIPDFVPDLEPDLGDQPTSTIYPPIPSVSMTTQVTSVASPTASLGAILPSQVPLPPLQAWCPSKIFCPGAVLQTVNVANLWSDPKIFVDKPTVSDPQSVLAAFAPINSTNATEGSVLQFVDNNFGGEGFELEAEALFNFNADPPFLNKVKDPLPRAFAQIVHSYWTQLIRGTNSSTLCDGKKCESTFIPLNHTFVIPGGRFREQYYWDSFWITQGLIQSRLFDIVNDTLQNFMDEIESFGFIPNGGRRYYLNRSQPPVFVMMLANYIAASNDTAILDRALPLAKRELAWWSDNRSLNVTSPYTKKTYTLSRYAVSNSAPRPESYLTDYETANDPTLSTLNESERAELYSQLASGAETGWDYSTRFISLPLAGGTNYTTPALRSVNVKNHIPVDLNAILYKSNIILADFYMSGRCANRTIASKYRTAAANIRAGILDLFWDSSKLAFYDFNLTSNSRNSVLSAATFYPLWTGIIPDELISSTSNAFGFFSSINMVLRRFNGTYPPTFIESGLQWDSPNAWPPHQYIALEALRALPANVSSGAVPQPRTGQSAFALVPNGQLGLEEGALPGQIIRNGQNASSTGSGADINALDGTFVNGGNATTGEGWRDVLVRGLANRYFTSALCSWHATGGSISGLLPRLSDQQLNVSQSINNTGNMFEKFSIRDVDSSGRGGEYTVQAGFGWTNGVVLWVASTFGKQLVAPMCPDPLFAANDAGSTSNTGNSSSSSSGGGGSSSPKKSSALQINVAQCQLFGLALFATALQFLAV</sequence>
<evidence type="ECO:0000256" key="4">
    <source>
        <dbReference type="RuleBase" id="RU361180"/>
    </source>
</evidence>
<dbReference type="EC" id="3.2.1.28" evidence="4"/>
<dbReference type="Pfam" id="PF01204">
    <property type="entry name" value="Trehalase"/>
    <property type="match status" value="2"/>
</dbReference>